<dbReference type="AlphaFoldDB" id="A0A3R1AAX3"/>
<organism evidence="1">
    <name type="scientific">Salmonella enterica I</name>
    <dbReference type="NCBI Taxonomy" id="59201"/>
    <lineage>
        <taxon>Bacteria</taxon>
        <taxon>Pseudomonadati</taxon>
        <taxon>Pseudomonadota</taxon>
        <taxon>Gammaproteobacteria</taxon>
        <taxon>Enterobacterales</taxon>
        <taxon>Enterobacteriaceae</taxon>
        <taxon>Salmonella</taxon>
    </lineage>
</organism>
<proteinExistence type="predicted"/>
<gene>
    <name evidence="1" type="ORF">D7N80_15195</name>
</gene>
<dbReference type="Proteomes" id="UP000885348">
    <property type="component" value="Unassembled WGS sequence"/>
</dbReference>
<reference evidence="1" key="1">
    <citation type="submission" date="2018-09" db="EMBL/GenBank/DDBJ databases">
        <authorList>
            <person name="Ashton P.M."/>
            <person name="Dallman T."/>
            <person name="Nair S."/>
            <person name="De Pinna E."/>
            <person name="Peters T."/>
            <person name="Grant K."/>
        </authorList>
    </citation>
    <scope>NUCLEOTIDE SEQUENCE [LARGE SCALE GENOMIC DNA]</scope>
    <source>
        <strain evidence="1">598938</strain>
    </source>
</reference>
<evidence type="ECO:0000313" key="1">
    <source>
        <dbReference type="EMBL" id="MML54639.1"/>
    </source>
</evidence>
<accession>A0A3R1AAX3</accession>
<name>A0A3R1AAX3_SALET</name>
<sequence length="168" mass="19907">MFLFLIVILAASALLMGPVMYLLSCLAPRKGFIISRVTHRKKHWLTLHLAPLDRVGHLDRRQAYRFHRRFLQRLAEALHTDTLPVFFKSHLMRPVHMRTMHNLLNTRFRNARCFCIRVPLHPAARAGIRFQVLVQEWRWITVPETGILVVIYPESRRRVKVTRQTELI</sequence>
<comment type="caution">
    <text evidence="1">The sequence shown here is derived from an EMBL/GenBank/DDBJ whole genome shotgun (WGS) entry which is preliminary data.</text>
</comment>
<protein>
    <submittedName>
        <fullName evidence="1">Uncharacterized protein</fullName>
    </submittedName>
</protein>
<dbReference type="EMBL" id="RVVJ01000017">
    <property type="protein sequence ID" value="MML54639.1"/>
    <property type="molecule type" value="Genomic_DNA"/>
</dbReference>